<dbReference type="Proteomes" id="UP000683436">
    <property type="component" value="Chromosome"/>
</dbReference>
<dbReference type="RefSeq" id="WP_216707093.1">
    <property type="nucleotide sequence ID" value="NZ_CP076683.1"/>
</dbReference>
<accession>A0ABX8J012</accession>
<gene>
    <name evidence="1" type="ORF">KQ248_07420</name>
</gene>
<reference evidence="1 2" key="1">
    <citation type="submission" date="2021-06" db="EMBL/GenBank/DDBJ databases">
        <title>Microbial metabolic specificity influences pelagic lipid remineralization.</title>
        <authorList>
            <person name="Behrendt L."/>
            <person name="Hunter J.E."/>
            <person name="Alcolombri U."/>
            <person name="Smriga S."/>
            <person name="Mincer T."/>
            <person name="Lowenstein D.P."/>
            <person name="Peaudecerf F.J."/>
            <person name="Fernandez V.I."/>
            <person name="Fredricks H."/>
            <person name="Almblad H."/>
            <person name="Harrison J.J."/>
            <person name="Stocker R."/>
            <person name="Van Mooy B.A.S."/>
        </authorList>
    </citation>
    <scope>NUCLEOTIDE SEQUENCE [LARGE SCALE GENOMIC DNA]</scope>
    <source>
        <strain evidence="1 2">A252</strain>
    </source>
</reference>
<evidence type="ECO:0000313" key="2">
    <source>
        <dbReference type="Proteomes" id="UP000683436"/>
    </source>
</evidence>
<sequence>MQILQDATSIQTALATQAELARLITIHVEVLSEYQGYELGQLVQFVVMASGETSADLDTALGYPITADCNEAPEFVSSWETIDEYQYWFELVFVRGDDGEGIVVYVPKDADPELTELLQQYTCNTPL</sequence>
<dbReference type="EMBL" id="CP076683">
    <property type="protein sequence ID" value="QWV18484.1"/>
    <property type="molecule type" value="Genomic_DNA"/>
</dbReference>
<keyword evidence="2" id="KW-1185">Reference proteome</keyword>
<protein>
    <submittedName>
        <fullName evidence="1">Uncharacterized protein</fullName>
    </submittedName>
</protein>
<name>A0ABX8J012_9GAMM</name>
<organism evidence="1 2">
    <name type="scientific">Stutzerimonas zhaodongensis</name>
    <dbReference type="NCBI Taxonomy" id="1176257"/>
    <lineage>
        <taxon>Bacteria</taxon>
        <taxon>Pseudomonadati</taxon>
        <taxon>Pseudomonadota</taxon>
        <taxon>Gammaproteobacteria</taxon>
        <taxon>Pseudomonadales</taxon>
        <taxon>Pseudomonadaceae</taxon>
        <taxon>Stutzerimonas</taxon>
    </lineage>
</organism>
<evidence type="ECO:0000313" key="1">
    <source>
        <dbReference type="EMBL" id="QWV18484.1"/>
    </source>
</evidence>
<proteinExistence type="predicted"/>